<evidence type="ECO:0000313" key="3">
    <source>
        <dbReference type="EMBL" id="CAD8693296.1"/>
    </source>
</evidence>
<feature type="region of interest" description="Disordered" evidence="2">
    <location>
        <begin position="25"/>
        <end position="74"/>
    </location>
</feature>
<feature type="compositionally biased region" description="Low complexity" evidence="2">
    <location>
        <begin position="58"/>
        <end position="73"/>
    </location>
</feature>
<name>A0A7S0S1Y4_9CHLO</name>
<evidence type="ECO:0000256" key="1">
    <source>
        <dbReference type="SAM" id="Coils"/>
    </source>
</evidence>
<sequence length="275" mass="30339">MLAAVSHSSRRSSWCCATAYARRPASARPQPHGPLRHSPATPAASKQRTARMCVPCRGADPASSDSGAPSGPHDMVRLNMQLEDAQRWQEDAQRMLIEAQGMLAETERKLAERKEEARNLRVQALWYGQLAKWRGAELLHLTGKLSMRGVLESIEFDRFLADDKRKRQDKWAWLLESRPQLLAGVEAAAGVKGISSASEEIAKLYPLLPSRKQVSQSIKDYAKAKKVVVIHDVSPAHSKIAECICQEFEYPYEVHNSEGQQEEDGGGGGAAGEEA</sequence>
<keyword evidence="1" id="KW-0175">Coiled coil</keyword>
<evidence type="ECO:0000256" key="2">
    <source>
        <dbReference type="SAM" id="MobiDB-lite"/>
    </source>
</evidence>
<feature type="compositionally biased region" description="Gly residues" evidence="2">
    <location>
        <begin position="266"/>
        <end position="275"/>
    </location>
</feature>
<protein>
    <submittedName>
        <fullName evidence="3">Uncharacterized protein</fullName>
    </submittedName>
</protein>
<feature type="region of interest" description="Disordered" evidence="2">
    <location>
        <begin position="255"/>
        <end position="275"/>
    </location>
</feature>
<organism evidence="3">
    <name type="scientific">Chlamydomonas leiostraca</name>
    <dbReference type="NCBI Taxonomy" id="1034604"/>
    <lineage>
        <taxon>Eukaryota</taxon>
        <taxon>Viridiplantae</taxon>
        <taxon>Chlorophyta</taxon>
        <taxon>core chlorophytes</taxon>
        <taxon>Chlorophyceae</taxon>
        <taxon>CS clade</taxon>
        <taxon>Chlamydomonadales</taxon>
        <taxon>Chlamydomonadaceae</taxon>
        <taxon>Chlamydomonas</taxon>
    </lineage>
</organism>
<dbReference type="AlphaFoldDB" id="A0A7S0S1Y4"/>
<reference evidence="3" key="1">
    <citation type="submission" date="2021-01" db="EMBL/GenBank/DDBJ databases">
        <authorList>
            <person name="Corre E."/>
            <person name="Pelletier E."/>
            <person name="Niang G."/>
            <person name="Scheremetjew M."/>
            <person name="Finn R."/>
            <person name="Kale V."/>
            <person name="Holt S."/>
            <person name="Cochrane G."/>
            <person name="Meng A."/>
            <person name="Brown T."/>
            <person name="Cohen L."/>
        </authorList>
    </citation>
    <scope>NUCLEOTIDE SEQUENCE</scope>
    <source>
        <strain evidence="3">SAG 11-49</strain>
    </source>
</reference>
<proteinExistence type="predicted"/>
<feature type="coiled-coil region" evidence="1">
    <location>
        <begin position="89"/>
        <end position="123"/>
    </location>
</feature>
<dbReference type="EMBL" id="HBFB01031231">
    <property type="protein sequence ID" value="CAD8693296.1"/>
    <property type="molecule type" value="Transcribed_RNA"/>
</dbReference>
<accession>A0A7S0S1Y4</accession>
<gene>
    <name evidence="3" type="ORF">CLEI1391_LOCUS17479</name>
</gene>